<reference evidence="1 2" key="1">
    <citation type="journal article" date="2023" name="ACS Omega">
        <title>Identification of the Neoaspergillic Acid Biosynthesis Gene Cluster by Establishing an In Vitro CRISPR-Ribonucleoprotein Genetic System in Aspergillus melleus.</title>
        <authorList>
            <person name="Yuan B."/>
            <person name="Grau M.F."/>
            <person name="Murata R.M."/>
            <person name="Torok T."/>
            <person name="Venkateswaran K."/>
            <person name="Stajich J.E."/>
            <person name="Wang C.C.C."/>
        </authorList>
    </citation>
    <scope>NUCLEOTIDE SEQUENCE [LARGE SCALE GENOMIC DNA]</scope>
    <source>
        <strain evidence="1 2">IMV 1140</strain>
    </source>
</reference>
<sequence>MSTAAMSSLTDRTQPALEIRQNSLEATELLSMHIALPQNVTGVPRSCGLLSERELNITERYDATSLVRMLAEGKVTAEELLIAFRKRATIAQQCTNCLTELIPQALEDARACDDYLAGTGKPIGPLHGLPVSVKEQIAIAGRRTNAGFVAWVNNITHDDADIVKSLRKLGAVVFARTNQPQSLMHLETSNNIYGATVNPRNRMLTAGGSTGGEAALMAMHATPLGIGGDIGGSIRVPAALNGIYGFYPTIGRVSGKGAVVPSPGCDSVPGTLGPFARSLRDIELFCKAYSLAEPWIDDVSLIPGDILSPGLGSQLDSTRSLRVGILAHDGVVAPLPPVRTVLDIIKQRLGQAESLDIVPFTPFNHADAWRIITANYFEDGGADIRALMLAGNEPSMPLTDWIINQCQKNMAFVAPTMQGRKVARDLYRQRYNAHWNEAGVDVVLAPVTPSTAPPLGATPYWTYTAVWNLLQYPAIAFPATKFIKDWNTVDLSGETYTPTNEQEASMLRDYSPTAAQGPYEPTGAPIEVETSPIHRANVDMCKLIAYAWDDLLIVNNDQTCASTLATVDSATIFPRLRGALPGEYAAGGSLVGHTDVVARAKSNSVPIYEIPGLGAAIKELETRCKAIYEDWLYRLGLDVVVWPCAGDVGKADADMNEQSAKGAWRNGVLYSNGNCAIRQPGVPTVYDDNNIFRYAYAYEVVSQARQTPRRTPHLSSDIIVFENASVIIGSTAPELSAQGR</sequence>
<proteinExistence type="predicted"/>
<accession>A0ACC3BBK3</accession>
<organism evidence="1 2">
    <name type="scientific">Aspergillus melleus</name>
    <dbReference type="NCBI Taxonomy" id="138277"/>
    <lineage>
        <taxon>Eukaryota</taxon>
        <taxon>Fungi</taxon>
        <taxon>Dikarya</taxon>
        <taxon>Ascomycota</taxon>
        <taxon>Pezizomycotina</taxon>
        <taxon>Eurotiomycetes</taxon>
        <taxon>Eurotiomycetidae</taxon>
        <taxon>Eurotiales</taxon>
        <taxon>Aspergillaceae</taxon>
        <taxon>Aspergillus</taxon>
        <taxon>Aspergillus subgen. Circumdati</taxon>
    </lineage>
</organism>
<evidence type="ECO:0000313" key="1">
    <source>
        <dbReference type="EMBL" id="KAK1147921.1"/>
    </source>
</evidence>
<protein>
    <submittedName>
        <fullName evidence="1">Uncharacterized protein</fullName>
    </submittedName>
</protein>
<dbReference type="Proteomes" id="UP001177260">
    <property type="component" value="Unassembled WGS sequence"/>
</dbReference>
<evidence type="ECO:0000313" key="2">
    <source>
        <dbReference type="Proteomes" id="UP001177260"/>
    </source>
</evidence>
<dbReference type="EMBL" id="JAOPJF010000010">
    <property type="protein sequence ID" value="KAK1147921.1"/>
    <property type="molecule type" value="Genomic_DNA"/>
</dbReference>
<gene>
    <name evidence="1" type="ORF">N8T08_000437</name>
</gene>
<comment type="caution">
    <text evidence="1">The sequence shown here is derived from an EMBL/GenBank/DDBJ whole genome shotgun (WGS) entry which is preliminary data.</text>
</comment>
<keyword evidence="2" id="KW-1185">Reference proteome</keyword>
<name>A0ACC3BBK3_9EURO</name>